<feature type="compositionally biased region" description="Polar residues" evidence="1">
    <location>
        <begin position="373"/>
        <end position="392"/>
    </location>
</feature>
<feature type="compositionally biased region" description="Acidic residues" evidence="1">
    <location>
        <begin position="191"/>
        <end position="203"/>
    </location>
</feature>
<feature type="region of interest" description="Disordered" evidence="1">
    <location>
        <begin position="89"/>
        <end position="126"/>
    </location>
</feature>
<proteinExistence type="predicted"/>
<evidence type="ECO:0000313" key="3">
    <source>
        <dbReference type="Proteomes" id="UP000308671"/>
    </source>
</evidence>
<reference evidence="2 3" key="1">
    <citation type="submission" date="2017-12" db="EMBL/GenBank/DDBJ databases">
        <title>Comparative genomics of Botrytis spp.</title>
        <authorList>
            <person name="Valero-Jimenez C.A."/>
            <person name="Tapia P."/>
            <person name="Veloso J."/>
            <person name="Silva-Moreno E."/>
            <person name="Staats M."/>
            <person name="Valdes J.H."/>
            <person name="Van Kan J.A.L."/>
        </authorList>
    </citation>
    <scope>NUCLEOTIDE SEQUENCE [LARGE SCALE GENOMIC DNA]</scope>
    <source>
        <strain evidence="2 3">MUCL435</strain>
    </source>
</reference>
<dbReference type="OrthoDB" id="3558372at2759"/>
<feature type="compositionally biased region" description="Low complexity" evidence="1">
    <location>
        <begin position="467"/>
        <end position="476"/>
    </location>
</feature>
<dbReference type="Proteomes" id="UP000308671">
    <property type="component" value="Unassembled WGS sequence"/>
</dbReference>
<accession>A0A4S8RKW2</accession>
<feature type="region of interest" description="Disordered" evidence="1">
    <location>
        <begin position="573"/>
        <end position="613"/>
    </location>
</feature>
<evidence type="ECO:0000256" key="1">
    <source>
        <dbReference type="SAM" id="MobiDB-lite"/>
    </source>
</evidence>
<keyword evidence="3" id="KW-1185">Reference proteome</keyword>
<comment type="caution">
    <text evidence="2">The sequence shown here is derived from an EMBL/GenBank/DDBJ whole genome shotgun (WGS) entry which is preliminary data.</text>
</comment>
<feature type="region of interest" description="Disordered" evidence="1">
    <location>
        <begin position="412"/>
        <end position="432"/>
    </location>
</feature>
<dbReference type="AlphaFoldDB" id="A0A4S8RKW2"/>
<sequence>MTTYEAVPNTDGQILIPVRKKQPVLPQPNIPRTMPPSQRPQGKRIPTRVFGAQSRPRSPPFQRPVYRSKIRTPGALRSEQSRISKYDLGKRHEARKSVNRRDGAFNSSTRHLQDSNTGTLGSHASNQSIMLNSSEFVRPKEDPLIKAKDDKRANIMSLSYIMEQRPSEQKFQSASDGREERVIDLTAPSQSEEEYESEDEGQEEMSPMIKNNLYSRGIPNIPNSRHQTLNQTSVASLQNSLLNTPVKLEDIEQAVRSSEFGGDTGRSGTTQFRVGHRLPPIEERGAGYSQYHPNYMASSPLALPRSIPRTTASPDLSTLEHAAITTLASLNRFFDSKKLYPSATTSAPTPDSPAPTGESGRTHIPSLKRRSSHISTHIPTDIHQSTLPTSPEMTELNLSKKRIRISSILNPMYTPSASTSPAPQNQSMGSIRSDTSFTLDLSKLANDCQSDTLMPSLPSDAYPSPPKSASFSSSVPLTTSPRPLFPRDTRISPSKRSTDPQCHLDSSSNHTYRSPAPSPPSLSQPRAHTPALTRTAPSSLVPMITDIRKPNPTPQSQLLFFGYQAYSALPARTTPITRSSSPPLSSSPSSSPSPSSTSPPPSTKPNSKTLPRKNFAYRAWKMRPSRSILTGLFDSNPPQYLVVIRNDDHSKSIPSSGALDTNGNTSGKWWSVLAGKDGLDEIRKIFK</sequence>
<feature type="region of interest" description="Disordered" evidence="1">
    <location>
        <begin position="165"/>
        <end position="205"/>
    </location>
</feature>
<protein>
    <submittedName>
        <fullName evidence="2">Uncharacterized protein</fullName>
    </submittedName>
</protein>
<feature type="region of interest" description="Disordered" evidence="1">
    <location>
        <begin position="22"/>
        <end position="65"/>
    </location>
</feature>
<name>A0A4S8RKW2_9HELO</name>
<feature type="compositionally biased region" description="Basic and acidic residues" evidence="1">
    <location>
        <begin position="89"/>
        <end position="103"/>
    </location>
</feature>
<feature type="compositionally biased region" description="Polar residues" evidence="1">
    <location>
        <begin position="105"/>
        <end position="126"/>
    </location>
</feature>
<feature type="compositionally biased region" description="Low complexity" evidence="1">
    <location>
        <begin position="573"/>
        <end position="596"/>
    </location>
</feature>
<gene>
    <name evidence="2" type="ORF">BGAL_0030g00360</name>
</gene>
<organism evidence="2 3">
    <name type="scientific">Botrytis galanthina</name>
    <dbReference type="NCBI Taxonomy" id="278940"/>
    <lineage>
        <taxon>Eukaryota</taxon>
        <taxon>Fungi</taxon>
        <taxon>Dikarya</taxon>
        <taxon>Ascomycota</taxon>
        <taxon>Pezizomycotina</taxon>
        <taxon>Leotiomycetes</taxon>
        <taxon>Helotiales</taxon>
        <taxon>Sclerotiniaceae</taxon>
        <taxon>Botrytis</taxon>
    </lineage>
</organism>
<feature type="compositionally biased region" description="Pro residues" evidence="1">
    <location>
        <begin position="25"/>
        <end position="38"/>
    </location>
</feature>
<dbReference type="EMBL" id="PQXL01000030">
    <property type="protein sequence ID" value="THV54304.1"/>
    <property type="molecule type" value="Genomic_DNA"/>
</dbReference>
<evidence type="ECO:0000313" key="2">
    <source>
        <dbReference type="EMBL" id="THV54304.1"/>
    </source>
</evidence>
<feature type="region of interest" description="Disordered" evidence="1">
    <location>
        <begin position="450"/>
        <end position="550"/>
    </location>
</feature>
<feature type="region of interest" description="Disordered" evidence="1">
    <location>
        <begin position="342"/>
        <end position="392"/>
    </location>
</feature>